<dbReference type="PANTHER" id="PTHR43798">
    <property type="entry name" value="MONOACYLGLYCEROL LIPASE"/>
    <property type="match status" value="1"/>
</dbReference>
<accession>A0A516KDU4</accession>
<dbReference type="Pfam" id="PF00561">
    <property type="entry name" value="Abhydrolase_1"/>
    <property type="match status" value="1"/>
</dbReference>
<dbReference type="PANTHER" id="PTHR43798:SF31">
    <property type="entry name" value="AB HYDROLASE SUPERFAMILY PROTEIN YCLE"/>
    <property type="match status" value="1"/>
</dbReference>
<dbReference type="EMBL" id="CP041666">
    <property type="protein sequence ID" value="QDP39575.1"/>
    <property type="molecule type" value="Genomic_DNA"/>
</dbReference>
<reference evidence="3 4" key="1">
    <citation type="submission" date="2019-07" db="EMBL/GenBank/DDBJ databases">
        <authorList>
            <person name="Li J."/>
        </authorList>
    </citation>
    <scope>NUCLEOTIDE SEQUENCE [LARGE SCALE GENOMIC DNA]</scope>
    <source>
        <strain evidence="3 4">TKL69</strain>
    </source>
</reference>
<keyword evidence="1 3" id="KW-0378">Hydrolase</keyword>
<protein>
    <submittedName>
        <fullName evidence="3">Alpha/beta hydrolase</fullName>
    </submittedName>
</protein>
<dbReference type="GO" id="GO:0016020">
    <property type="term" value="C:membrane"/>
    <property type="evidence" value="ECO:0007669"/>
    <property type="project" value="TreeGrafter"/>
</dbReference>
<evidence type="ECO:0000256" key="1">
    <source>
        <dbReference type="ARBA" id="ARBA00022801"/>
    </source>
</evidence>
<dbReference type="PRINTS" id="PR00412">
    <property type="entry name" value="EPOXHYDRLASE"/>
</dbReference>
<dbReference type="AlphaFoldDB" id="A0A516KDU4"/>
<sequence length="269" mass="30331">MGYYVAVEPGVNIYVEDVNPTGRKTILFVHGWPANHHLFEYQFNVLPAMGYRCIGIDIRGFGKSDKPFGNYTYNQLANDVRVIVEVLGLHDFTLAGHSVGGAIVTRYMAKHQGFGVAKLALIGAAAPSVTKRSYFPGGIEKKEVTKLIHGVYEDRPAMLVNFTEKFFYQPISKPFSDWFLQLGFAASGYATAKVAKTFRDEELFHDLSHILVPTLILHGKHDEVCRPALATALHKGIKQSKLVWFEHSGHGLFWEERDKFNRELAEFVR</sequence>
<dbReference type="OrthoDB" id="9773293at2"/>
<dbReference type="InterPro" id="IPR029058">
    <property type="entry name" value="AB_hydrolase_fold"/>
</dbReference>
<dbReference type="InterPro" id="IPR000073">
    <property type="entry name" value="AB_hydrolase_1"/>
</dbReference>
<dbReference type="PRINTS" id="PR00111">
    <property type="entry name" value="ABHYDROLASE"/>
</dbReference>
<dbReference type="InterPro" id="IPR000639">
    <property type="entry name" value="Epox_hydrolase-like"/>
</dbReference>
<feature type="domain" description="AB hydrolase-1" evidence="2">
    <location>
        <begin position="25"/>
        <end position="256"/>
    </location>
</feature>
<dbReference type="InterPro" id="IPR050266">
    <property type="entry name" value="AB_hydrolase_sf"/>
</dbReference>
<dbReference type="RefSeq" id="WP_143892325.1">
    <property type="nucleotide sequence ID" value="NZ_CP041666.1"/>
</dbReference>
<evidence type="ECO:0000259" key="2">
    <source>
        <dbReference type="Pfam" id="PF00561"/>
    </source>
</evidence>
<proteinExistence type="predicted"/>
<dbReference type="SUPFAM" id="SSF53474">
    <property type="entry name" value="alpha/beta-Hydrolases"/>
    <property type="match status" value="1"/>
</dbReference>
<evidence type="ECO:0000313" key="3">
    <source>
        <dbReference type="EMBL" id="QDP39575.1"/>
    </source>
</evidence>
<dbReference type="Gene3D" id="3.40.50.1820">
    <property type="entry name" value="alpha/beta hydrolase"/>
    <property type="match status" value="1"/>
</dbReference>
<dbReference type="GO" id="GO:0016787">
    <property type="term" value="F:hydrolase activity"/>
    <property type="evidence" value="ECO:0007669"/>
    <property type="project" value="UniProtKB-KW"/>
</dbReference>
<keyword evidence="4" id="KW-1185">Reference proteome</keyword>
<organism evidence="3 4">
    <name type="scientific">Radiobacillus deserti</name>
    <dbReference type="NCBI Taxonomy" id="2594883"/>
    <lineage>
        <taxon>Bacteria</taxon>
        <taxon>Bacillati</taxon>
        <taxon>Bacillota</taxon>
        <taxon>Bacilli</taxon>
        <taxon>Bacillales</taxon>
        <taxon>Bacillaceae</taxon>
        <taxon>Radiobacillus</taxon>
    </lineage>
</organism>
<name>A0A516KDU4_9BACI</name>
<dbReference type="Proteomes" id="UP000315215">
    <property type="component" value="Chromosome"/>
</dbReference>
<gene>
    <name evidence="3" type="ORF">FN924_04910</name>
</gene>
<dbReference type="KEGG" id="aqt:FN924_04910"/>
<evidence type="ECO:0000313" key="4">
    <source>
        <dbReference type="Proteomes" id="UP000315215"/>
    </source>
</evidence>